<dbReference type="EMBL" id="CAKLBY020000188">
    <property type="protein sequence ID" value="CAK7932157.1"/>
    <property type="molecule type" value="Genomic_DNA"/>
</dbReference>
<comment type="similarity">
    <text evidence="2">Belongs to the helicase family. RecQ subfamily.</text>
</comment>
<dbReference type="Pfam" id="PF00271">
    <property type="entry name" value="Helicase_C"/>
    <property type="match status" value="1"/>
</dbReference>
<feature type="coiled-coil region" evidence="12">
    <location>
        <begin position="256"/>
        <end position="314"/>
    </location>
</feature>
<proteinExistence type="inferred from homology"/>
<evidence type="ECO:0000256" key="11">
    <source>
        <dbReference type="ARBA" id="ARBA00034808"/>
    </source>
</evidence>
<dbReference type="GO" id="GO:0043138">
    <property type="term" value="F:3'-5' DNA helicase activity"/>
    <property type="evidence" value="ECO:0007669"/>
    <property type="project" value="UniProtKB-EC"/>
</dbReference>
<dbReference type="PANTHER" id="PTHR13710">
    <property type="entry name" value="DNA HELICASE RECQ FAMILY MEMBER"/>
    <property type="match status" value="1"/>
</dbReference>
<evidence type="ECO:0000256" key="4">
    <source>
        <dbReference type="ARBA" id="ARBA00022801"/>
    </source>
</evidence>
<dbReference type="InterPro" id="IPR001650">
    <property type="entry name" value="Helicase_C-like"/>
</dbReference>
<dbReference type="InterPro" id="IPR032284">
    <property type="entry name" value="RecQ_Zn-bd"/>
</dbReference>
<keyword evidence="7" id="KW-0238">DNA-binding</keyword>
<name>A0AAV1UDR1_9STRA</name>
<evidence type="ECO:0000256" key="13">
    <source>
        <dbReference type="SAM" id="MobiDB-lite"/>
    </source>
</evidence>
<dbReference type="GO" id="GO:0000724">
    <property type="term" value="P:double-strand break repair via homologous recombination"/>
    <property type="evidence" value="ECO:0007669"/>
    <property type="project" value="TreeGrafter"/>
</dbReference>
<keyword evidence="6" id="KW-0067">ATP-binding</keyword>
<dbReference type="GO" id="GO:0009378">
    <property type="term" value="F:four-way junction helicase activity"/>
    <property type="evidence" value="ECO:0007669"/>
    <property type="project" value="TreeGrafter"/>
</dbReference>
<dbReference type="GO" id="GO:0016787">
    <property type="term" value="F:hydrolase activity"/>
    <property type="evidence" value="ECO:0007669"/>
    <property type="project" value="UniProtKB-KW"/>
</dbReference>
<reference evidence="17" key="1">
    <citation type="submission" date="2024-01" db="EMBL/GenBank/DDBJ databases">
        <authorList>
            <person name="Webb A."/>
        </authorList>
    </citation>
    <scope>NUCLEOTIDE SEQUENCE</scope>
    <source>
        <strain evidence="17">Pm1</strain>
    </source>
</reference>
<dbReference type="PROSITE" id="PS50967">
    <property type="entry name" value="HRDC"/>
    <property type="match status" value="1"/>
</dbReference>
<feature type="domain" description="Helicase ATP-binding" evidence="15">
    <location>
        <begin position="448"/>
        <end position="624"/>
    </location>
</feature>
<dbReference type="FunFam" id="3.40.50.300:FF:001975">
    <property type="entry name" value="ATP-dependent DNA helicase"/>
    <property type="match status" value="1"/>
</dbReference>
<dbReference type="PROSITE" id="PS51192">
    <property type="entry name" value="HELICASE_ATP_BIND_1"/>
    <property type="match status" value="1"/>
</dbReference>
<keyword evidence="4" id="KW-0378">Hydrolase</keyword>
<evidence type="ECO:0000256" key="2">
    <source>
        <dbReference type="ARBA" id="ARBA00005446"/>
    </source>
</evidence>
<dbReference type="Gene3D" id="1.10.150.80">
    <property type="entry name" value="HRDC domain"/>
    <property type="match status" value="1"/>
</dbReference>
<dbReference type="Gene3D" id="3.40.50.300">
    <property type="entry name" value="P-loop containing nucleotide triphosphate hydrolases"/>
    <property type="match status" value="2"/>
</dbReference>
<dbReference type="InterPro" id="IPR018982">
    <property type="entry name" value="RQC_domain"/>
</dbReference>
<feature type="region of interest" description="Disordered" evidence="13">
    <location>
        <begin position="974"/>
        <end position="998"/>
    </location>
</feature>
<dbReference type="InterPro" id="IPR010997">
    <property type="entry name" value="HRDC-like_sf"/>
</dbReference>
<dbReference type="Pfam" id="PF09382">
    <property type="entry name" value="RQC"/>
    <property type="match status" value="1"/>
</dbReference>
<dbReference type="GO" id="GO:0005634">
    <property type="term" value="C:nucleus"/>
    <property type="evidence" value="ECO:0007669"/>
    <property type="project" value="UniProtKB-SubCell"/>
</dbReference>
<evidence type="ECO:0000259" key="14">
    <source>
        <dbReference type="PROSITE" id="PS50967"/>
    </source>
</evidence>
<dbReference type="Pfam" id="PF00570">
    <property type="entry name" value="HRDC"/>
    <property type="match status" value="1"/>
</dbReference>
<comment type="catalytic activity">
    <reaction evidence="10">
        <text>Couples ATP hydrolysis with the unwinding of duplex DNA by translocating in the 3'-5' direction.</text>
        <dbReference type="EC" id="5.6.2.4"/>
    </reaction>
</comment>
<accession>A0AAV1UDR1</accession>
<dbReference type="SMART" id="SM00490">
    <property type="entry name" value="HELICc"/>
    <property type="match status" value="1"/>
</dbReference>
<dbReference type="GO" id="GO:0005524">
    <property type="term" value="F:ATP binding"/>
    <property type="evidence" value="ECO:0007669"/>
    <property type="project" value="UniProtKB-KW"/>
</dbReference>
<dbReference type="PROSITE" id="PS00690">
    <property type="entry name" value="DEAH_ATP_HELICASE"/>
    <property type="match status" value="1"/>
</dbReference>
<dbReference type="SMART" id="SM00956">
    <property type="entry name" value="RQC"/>
    <property type="match status" value="1"/>
</dbReference>
<dbReference type="InterPro" id="IPR011545">
    <property type="entry name" value="DEAD/DEAH_box_helicase_dom"/>
</dbReference>
<dbReference type="PANTHER" id="PTHR13710:SF153">
    <property type="entry name" value="RECQ-LIKE DNA HELICASE BLM"/>
    <property type="match status" value="1"/>
</dbReference>
<dbReference type="SUPFAM" id="SSF47819">
    <property type="entry name" value="HRDC-like"/>
    <property type="match status" value="1"/>
</dbReference>
<dbReference type="InterPro" id="IPR002121">
    <property type="entry name" value="HRDC_dom"/>
</dbReference>
<feature type="region of interest" description="Disordered" evidence="13">
    <location>
        <begin position="1168"/>
        <end position="1198"/>
    </location>
</feature>
<evidence type="ECO:0000256" key="6">
    <source>
        <dbReference type="ARBA" id="ARBA00022840"/>
    </source>
</evidence>
<dbReference type="Pfam" id="PF00270">
    <property type="entry name" value="DEAD"/>
    <property type="match status" value="1"/>
</dbReference>
<keyword evidence="8" id="KW-0413">Isomerase</keyword>
<evidence type="ECO:0000256" key="10">
    <source>
        <dbReference type="ARBA" id="ARBA00034617"/>
    </source>
</evidence>
<gene>
    <name evidence="17" type="ORF">PM001_LOCUS17307</name>
</gene>
<dbReference type="InterPro" id="IPR004589">
    <property type="entry name" value="DNA_helicase_ATP-dep_RecQ"/>
</dbReference>
<protein>
    <recommendedName>
        <fullName evidence="11">DNA 3'-5' helicase</fullName>
        <ecNumber evidence="11">5.6.2.4</ecNumber>
    </recommendedName>
</protein>
<feature type="compositionally biased region" description="Low complexity" evidence="13">
    <location>
        <begin position="1176"/>
        <end position="1195"/>
    </location>
</feature>
<dbReference type="SMART" id="SM00487">
    <property type="entry name" value="DEXDc"/>
    <property type="match status" value="1"/>
</dbReference>
<evidence type="ECO:0000256" key="1">
    <source>
        <dbReference type="ARBA" id="ARBA00004123"/>
    </source>
</evidence>
<comment type="subcellular location">
    <subcellularLocation>
        <location evidence="1">Nucleus</location>
    </subcellularLocation>
</comment>
<evidence type="ECO:0000256" key="3">
    <source>
        <dbReference type="ARBA" id="ARBA00022741"/>
    </source>
</evidence>
<keyword evidence="12" id="KW-0175">Coiled coil</keyword>
<keyword evidence="9" id="KW-0539">Nucleus</keyword>
<feature type="domain" description="Helicase C-terminal" evidence="16">
    <location>
        <begin position="638"/>
        <end position="801"/>
    </location>
</feature>
<dbReference type="SMART" id="SM00341">
    <property type="entry name" value="HRDC"/>
    <property type="match status" value="1"/>
</dbReference>
<dbReference type="CDD" id="cd17920">
    <property type="entry name" value="DEXHc_RecQ"/>
    <property type="match status" value="1"/>
</dbReference>
<keyword evidence="3" id="KW-0547">Nucleotide-binding</keyword>
<evidence type="ECO:0000256" key="12">
    <source>
        <dbReference type="SAM" id="Coils"/>
    </source>
</evidence>
<feature type="domain" description="HRDC" evidence="14">
    <location>
        <begin position="1056"/>
        <end position="1136"/>
    </location>
</feature>
<dbReference type="GO" id="GO:0005694">
    <property type="term" value="C:chromosome"/>
    <property type="evidence" value="ECO:0007669"/>
    <property type="project" value="TreeGrafter"/>
</dbReference>
<dbReference type="NCBIfam" id="TIGR00614">
    <property type="entry name" value="recQ_fam"/>
    <property type="match status" value="1"/>
</dbReference>
<dbReference type="CDD" id="cd18794">
    <property type="entry name" value="SF2_C_RecQ"/>
    <property type="match status" value="1"/>
</dbReference>
<dbReference type="FunFam" id="3.40.50.300:FF:006049">
    <property type="entry name" value="ATP-dependent DNA helicase"/>
    <property type="match status" value="1"/>
</dbReference>
<evidence type="ECO:0000256" key="8">
    <source>
        <dbReference type="ARBA" id="ARBA00023235"/>
    </source>
</evidence>
<dbReference type="PROSITE" id="PS51194">
    <property type="entry name" value="HELICASE_CTER"/>
    <property type="match status" value="1"/>
</dbReference>
<dbReference type="AlphaFoldDB" id="A0AAV1UDR1"/>
<dbReference type="Proteomes" id="UP001162060">
    <property type="component" value="Unassembled WGS sequence"/>
</dbReference>
<dbReference type="SUPFAM" id="SSF52540">
    <property type="entry name" value="P-loop containing nucleoside triphosphate hydrolases"/>
    <property type="match status" value="2"/>
</dbReference>
<dbReference type="Gene3D" id="1.10.10.10">
    <property type="entry name" value="Winged helix-like DNA-binding domain superfamily/Winged helix DNA-binding domain"/>
    <property type="match status" value="1"/>
</dbReference>
<organism evidence="17 18">
    <name type="scientific">Peronospora matthiolae</name>
    <dbReference type="NCBI Taxonomy" id="2874970"/>
    <lineage>
        <taxon>Eukaryota</taxon>
        <taxon>Sar</taxon>
        <taxon>Stramenopiles</taxon>
        <taxon>Oomycota</taxon>
        <taxon>Peronosporomycetes</taxon>
        <taxon>Peronosporales</taxon>
        <taxon>Peronosporaceae</taxon>
        <taxon>Peronospora</taxon>
    </lineage>
</organism>
<keyword evidence="5" id="KW-0347">Helicase</keyword>
<dbReference type="InterPro" id="IPR002464">
    <property type="entry name" value="DNA/RNA_helicase_DEAH_CS"/>
</dbReference>
<dbReference type="InterPro" id="IPR014001">
    <property type="entry name" value="Helicase_ATP-bd"/>
</dbReference>
<dbReference type="GO" id="GO:0005737">
    <property type="term" value="C:cytoplasm"/>
    <property type="evidence" value="ECO:0007669"/>
    <property type="project" value="TreeGrafter"/>
</dbReference>
<evidence type="ECO:0000313" key="18">
    <source>
        <dbReference type="Proteomes" id="UP001162060"/>
    </source>
</evidence>
<feature type="compositionally biased region" description="Basic residues" evidence="13">
    <location>
        <begin position="982"/>
        <end position="993"/>
    </location>
</feature>
<dbReference type="InterPro" id="IPR044876">
    <property type="entry name" value="HRDC_dom_sf"/>
</dbReference>
<comment type="caution">
    <text evidence="17">The sequence shown here is derived from an EMBL/GenBank/DDBJ whole genome shotgun (WGS) entry which is preliminary data.</text>
</comment>
<dbReference type="InterPro" id="IPR027417">
    <property type="entry name" value="P-loop_NTPase"/>
</dbReference>
<dbReference type="EC" id="5.6.2.4" evidence="11"/>
<evidence type="ECO:0000313" key="17">
    <source>
        <dbReference type="EMBL" id="CAK7932157.1"/>
    </source>
</evidence>
<dbReference type="GO" id="GO:0003677">
    <property type="term" value="F:DNA binding"/>
    <property type="evidence" value="ECO:0007669"/>
    <property type="project" value="UniProtKB-KW"/>
</dbReference>
<dbReference type="InterPro" id="IPR036388">
    <property type="entry name" value="WH-like_DNA-bd_sf"/>
</dbReference>
<evidence type="ECO:0000256" key="5">
    <source>
        <dbReference type="ARBA" id="ARBA00022806"/>
    </source>
</evidence>
<evidence type="ECO:0000256" key="9">
    <source>
        <dbReference type="ARBA" id="ARBA00023242"/>
    </source>
</evidence>
<evidence type="ECO:0000259" key="15">
    <source>
        <dbReference type="PROSITE" id="PS51192"/>
    </source>
</evidence>
<evidence type="ECO:0000259" key="16">
    <source>
        <dbReference type="PROSITE" id="PS51194"/>
    </source>
</evidence>
<evidence type="ECO:0000256" key="7">
    <source>
        <dbReference type="ARBA" id="ARBA00023125"/>
    </source>
</evidence>
<sequence length="1250" mass="138579">MRTEARTDAALQNNLKEQLAWAEQAPKNVLQQCLNSHVIGAYLDSRAAHKQPPDDQVADKENWLATIQRGRDALQTFQALRARSKASTKLTVVPTPRIALGTIPVINAGHVLKSGGKRTSHNAGSFSTDRGKLEAGDGFQPASAAVVNSVVDLTQPMATAPSVATAGQAKARYCESGRERRGDSAGVQQISYTAIDDDDVDRLFEDVDVDVLVANHQRAQERTHRVVSVTSDENLTPPCSAMPAAVSQESATAAVADDLHESIKRTRECLRKAREECDDASLEGDVPDYMQQRRVELERKLEQLSKRYRECKGAAKASTYSQSVSSAQTLPLSVPISHTYDSGADALRKTPTCSCGMSTVEARVQHGSNTNRLYYRCSTCGFNSWADGESGNNKERYGDGETRTCPVVAEQPCVSSDPVVTSNMQRAKRVLRDIFGHNAFRPAQERTVMEAFSGRDVFVLMPTGGGKSLCFQLPACINDGVTIVVSPLVSLIQDQVQQLEALDVGVANLNGDQDYDSVQRPIISQLFSSRITIKMLYVTPEKIASSNMLNNLFESLEKRGLLARFVIDEAHCISQWGHDFRKDYMNLGTLRSKFPSVPIMALTATANTQTEADIVKNLKLRNPFVTRSSFNRPNLTYDVRKKTPKFMSEIADYVRKHIDDSGIIYCLSKKDCEQTAEKLIKALGFENTRKASQISFYHAGLEPDDRAFRHHEWSKGKIKLICATIAFGMGINKPDVRYVIHHTIPQSVTHYYQEAGRAGRDGEKANCILYYSFLDLTRRRKLITKDRENMQHRNVHLQNLRRMTEFCENQVECRRTSLLEYFGEHFSSEQCHGTCDNCKNKALGMTFEKSDVTEDCILLAEMIKTLQETRDPATLVQVAQIFLGLVVKGREWKQDQFSQLRGFGKGKGRYSRSEVERILYHMILRQYLREVDQTNAKGFTTTFVSLGINANRLHRGERVRIVCKTKYQSHASVGDGTLQSKVSKKKEPKKTASKKANATDKTWKAITKKRKASAKDAVEELSDDYDDDVVTVVAPTSTTTQYSLIPESTSSRRIPEKHVETLAQMLKDWRASVCDSENVMPYHILTTAGIGAIANSVPLSNAELLKIDGVGRIRVKKYGEAIIGIVKHHLEKHNLVPTPAPSSCSSSVLDSLDAMDSEVEIVEAPPVSKSSPFFQGRRNGTTTTTTVPSTRPNTGANTAVIDGGDGLNDIDWDAWDSDVLSHTSSDATTAGRKRSIGVSGATQTAKKRYT</sequence>
<feature type="region of interest" description="Disordered" evidence="13">
    <location>
        <begin position="1222"/>
        <end position="1250"/>
    </location>
</feature>
<dbReference type="GO" id="GO:0006260">
    <property type="term" value="P:DNA replication"/>
    <property type="evidence" value="ECO:0007669"/>
    <property type="project" value="InterPro"/>
</dbReference>
<dbReference type="Pfam" id="PF16124">
    <property type="entry name" value="RecQ_Zn_bind"/>
    <property type="match status" value="1"/>
</dbReference>